<protein>
    <submittedName>
        <fullName evidence="2">Uncharacterized protein</fullName>
    </submittedName>
</protein>
<dbReference type="WBParaSite" id="nRc.2.0.1.t11616-RA">
    <property type="protein sequence ID" value="nRc.2.0.1.t11616-RA"/>
    <property type="gene ID" value="nRc.2.0.1.g11616"/>
</dbReference>
<sequence length="80" mass="8941">MERPFPLAGRRKSSPSASSDVFVGDVKFIKCTVYPSKSTRACCCHFFDARPTTKIRPASTPTSLYMWTSLVEPILVDQLI</sequence>
<dbReference type="AlphaFoldDB" id="A0A915IEH3"/>
<accession>A0A915IEH3</accession>
<proteinExistence type="predicted"/>
<dbReference type="Proteomes" id="UP000887565">
    <property type="component" value="Unplaced"/>
</dbReference>
<name>A0A915IEH3_ROMCU</name>
<evidence type="ECO:0000313" key="2">
    <source>
        <dbReference type="WBParaSite" id="nRc.2.0.1.t11616-RA"/>
    </source>
</evidence>
<evidence type="ECO:0000313" key="1">
    <source>
        <dbReference type="Proteomes" id="UP000887565"/>
    </source>
</evidence>
<keyword evidence="1" id="KW-1185">Reference proteome</keyword>
<reference evidence="2" key="1">
    <citation type="submission" date="2022-11" db="UniProtKB">
        <authorList>
            <consortium name="WormBaseParasite"/>
        </authorList>
    </citation>
    <scope>IDENTIFICATION</scope>
</reference>
<organism evidence="1 2">
    <name type="scientific">Romanomermis culicivorax</name>
    <name type="common">Nematode worm</name>
    <dbReference type="NCBI Taxonomy" id="13658"/>
    <lineage>
        <taxon>Eukaryota</taxon>
        <taxon>Metazoa</taxon>
        <taxon>Ecdysozoa</taxon>
        <taxon>Nematoda</taxon>
        <taxon>Enoplea</taxon>
        <taxon>Dorylaimia</taxon>
        <taxon>Mermithida</taxon>
        <taxon>Mermithoidea</taxon>
        <taxon>Mermithidae</taxon>
        <taxon>Romanomermis</taxon>
    </lineage>
</organism>